<keyword evidence="1" id="KW-1133">Transmembrane helix</keyword>
<keyword evidence="3" id="KW-1185">Reference proteome</keyword>
<gene>
    <name evidence="2" type="ORF">B0T23DRAFT_74331</name>
</gene>
<feature type="transmembrane region" description="Helical" evidence="1">
    <location>
        <begin position="51"/>
        <end position="68"/>
    </location>
</feature>
<dbReference type="Proteomes" id="UP001285908">
    <property type="component" value="Unassembled WGS sequence"/>
</dbReference>
<evidence type="ECO:0000313" key="3">
    <source>
        <dbReference type="Proteomes" id="UP001285908"/>
    </source>
</evidence>
<dbReference type="EMBL" id="JAULSX010000002">
    <property type="protein sequence ID" value="KAK3497074.1"/>
    <property type="molecule type" value="Genomic_DNA"/>
</dbReference>
<organism evidence="2 3">
    <name type="scientific">Neurospora hispaniola</name>
    <dbReference type="NCBI Taxonomy" id="588809"/>
    <lineage>
        <taxon>Eukaryota</taxon>
        <taxon>Fungi</taxon>
        <taxon>Dikarya</taxon>
        <taxon>Ascomycota</taxon>
        <taxon>Pezizomycotina</taxon>
        <taxon>Sordariomycetes</taxon>
        <taxon>Sordariomycetidae</taxon>
        <taxon>Sordariales</taxon>
        <taxon>Sordariaceae</taxon>
        <taxon>Neurospora</taxon>
    </lineage>
</organism>
<reference evidence="2 3" key="1">
    <citation type="journal article" date="2023" name="Mol. Phylogenet. Evol.">
        <title>Genome-scale phylogeny and comparative genomics of the fungal order Sordariales.</title>
        <authorList>
            <person name="Hensen N."/>
            <person name="Bonometti L."/>
            <person name="Westerberg I."/>
            <person name="Brannstrom I.O."/>
            <person name="Guillou S."/>
            <person name="Cros-Aarteil S."/>
            <person name="Calhoun S."/>
            <person name="Haridas S."/>
            <person name="Kuo A."/>
            <person name="Mondo S."/>
            <person name="Pangilinan J."/>
            <person name="Riley R."/>
            <person name="LaButti K."/>
            <person name="Andreopoulos B."/>
            <person name="Lipzen A."/>
            <person name="Chen C."/>
            <person name="Yan M."/>
            <person name="Daum C."/>
            <person name="Ng V."/>
            <person name="Clum A."/>
            <person name="Steindorff A."/>
            <person name="Ohm R.A."/>
            <person name="Martin F."/>
            <person name="Silar P."/>
            <person name="Natvig D.O."/>
            <person name="Lalanne C."/>
            <person name="Gautier V."/>
            <person name="Ament-Velasquez S.L."/>
            <person name="Kruys A."/>
            <person name="Hutchinson M.I."/>
            <person name="Powell A.J."/>
            <person name="Barry K."/>
            <person name="Miller A.N."/>
            <person name="Grigoriev I.V."/>
            <person name="Debuchy R."/>
            <person name="Gladieux P."/>
            <person name="Hiltunen Thoren M."/>
            <person name="Johannesson H."/>
        </authorList>
    </citation>
    <scope>NUCLEOTIDE SEQUENCE [LARGE SCALE GENOMIC DNA]</scope>
    <source>
        <strain evidence="2 3">FGSC 10403</strain>
    </source>
</reference>
<evidence type="ECO:0000256" key="1">
    <source>
        <dbReference type="SAM" id="Phobius"/>
    </source>
</evidence>
<dbReference type="RefSeq" id="XP_062695338.1">
    <property type="nucleotide sequence ID" value="XM_062841727.1"/>
</dbReference>
<keyword evidence="1" id="KW-0812">Transmembrane</keyword>
<protein>
    <submittedName>
        <fullName evidence="2">Uncharacterized protein</fullName>
    </submittedName>
</protein>
<accession>A0AAJ0IC93</accession>
<proteinExistence type="predicted"/>
<name>A0AAJ0IC93_9PEZI</name>
<comment type="caution">
    <text evidence="2">The sequence shown here is derived from an EMBL/GenBank/DDBJ whole genome shotgun (WGS) entry which is preliminary data.</text>
</comment>
<keyword evidence="1" id="KW-0472">Membrane</keyword>
<evidence type="ECO:0000313" key="2">
    <source>
        <dbReference type="EMBL" id="KAK3497074.1"/>
    </source>
</evidence>
<sequence>MSSIVASKLHLILERRNVGVARCLGLDVKEVANPTGEKSLTSSWVGDDQRIPSVVCPSFLFFLFFYFFKVRCNLALYLSLFHLLILTVFCFLVPVVEPGAVEWIMWVMRSGFLVRFYLEIQVPLHT</sequence>
<feature type="transmembrane region" description="Helical" evidence="1">
    <location>
        <begin position="75"/>
        <end position="94"/>
    </location>
</feature>
<dbReference type="AlphaFoldDB" id="A0AAJ0IC93"/>
<dbReference type="GeneID" id="87879349"/>